<feature type="binding site" evidence="6">
    <location>
        <position position="163"/>
    </location>
    <ligand>
        <name>5-hydroxyisourate</name>
        <dbReference type="ChEBI" id="CHEBI:18072"/>
    </ligand>
</feature>
<feature type="binding site" evidence="6">
    <location>
        <position position="50"/>
    </location>
    <ligand>
        <name>5-hydroxyisourate</name>
        <dbReference type="ChEBI" id="CHEBI:18072"/>
    </ligand>
</feature>
<dbReference type="Gene3D" id="3.10.270.10">
    <property type="entry name" value="Urate Oxidase"/>
    <property type="match status" value="1"/>
</dbReference>
<dbReference type="GO" id="GO:0019628">
    <property type="term" value="P:urate catabolic process"/>
    <property type="evidence" value="ECO:0007669"/>
    <property type="project" value="UniProtKB-UniPathway"/>
</dbReference>
<dbReference type="Pfam" id="PF01014">
    <property type="entry name" value="Uricase"/>
    <property type="match status" value="2"/>
</dbReference>
<accession>A0A537JWZ4</accession>
<dbReference type="PIRSF" id="PIRSF000241">
    <property type="entry name" value="Urate_oxidase"/>
    <property type="match status" value="1"/>
</dbReference>
<reference evidence="8 9" key="1">
    <citation type="journal article" date="2019" name="Nat. Microbiol.">
        <title>Mediterranean grassland soil C-N compound turnover is dependent on rainfall and depth, and is mediated by genomically divergent microorganisms.</title>
        <authorList>
            <person name="Diamond S."/>
            <person name="Andeer P.F."/>
            <person name="Li Z."/>
            <person name="Crits-Christoph A."/>
            <person name="Burstein D."/>
            <person name="Anantharaman K."/>
            <person name="Lane K.R."/>
            <person name="Thomas B.C."/>
            <person name="Pan C."/>
            <person name="Northen T.R."/>
            <person name="Banfield J.F."/>
        </authorList>
    </citation>
    <scope>NUCLEOTIDE SEQUENCE [LARGE SCALE GENOMIC DNA]</scope>
    <source>
        <strain evidence="8">NP_3</strain>
    </source>
</reference>
<sequence length="265" mass="30016">MSIHYGKAAVGVYRTDGRSALFAAEVRLDVSGGGFLPAYTRGDNSTVVPTDTMKNFVHAVALEYEGASLEEFLALLGRRFLDAYGDVEDLRLAARELPFGRKSEVLFQRLHDDYAVAELAMDHTGIREHRSGREALHLIKITGSSFARFHRDGYTTLPEMIDRPLFIHLNLYWRTKTFADRIDPVAARDLVCETFDGFVSKSIQHLVHEIARRLLARFSAVEEVALEAENRLWETALVSERDPRVKVYCDPRPPYGVIGYTLRRA</sequence>
<feature type="binding site" evidence="6">
    <location>
        <position position="230"/>
    </location>
    <ligand>
        <name>O2</name>
        <dbReference type="ChEBI" id="CHEBI:15379"/>
    </ligand>
</feature>
<organism evidence="8 9">
    <name type="scientific">Candidatus Segetimicrobium genomatis</name>
    <dbReference type="NCBI Taxonomy" id="2569760"/>
    <lineage>
        <taxon>Bacteria</taxon>
        <taxon>Bacillati</taxon>
        <taxon>Candidatus Sysuimicrobiota</taxon>
        <taxon>Candidatus Sysuimicrobiia</taxon>
        <taxon>Candidatus Sysuimicrobiales</taxon>
        <taxon>Candidatus Segetimicrobiaceae</taxon>
        <taxon>Candidatus Segetimicrobium</taxon>
    </lineage>
</organism>
<feature type="binding site" evidence="6">
    <location>
        <position position="204"/>
    </location>
    <ligand>
        <name>urate</name>
        <dbReference type="ChEBI" id="CHEBI:17775"/>
    </ligand>
</feature>
<comment type="similarity">
    <text evidence="2 5 7">Belongs to the uricase family.</text>
</comment>
<name>A0A537JWZ4_9BACT</name>
<evidence type="ECO:0000256" key="2">
    <source>
        <dbReference type="ARBA" id="ARBA00009760"/>
    </source>
</evidence>
<evidence type="ECO:0000256" key="1">
    <source>
        <dbReference type="ARBA" id="ARBA00004831"/>
    </source>
</evidence>
<comment type="caution">
    <text evidence="8">The sequence shown here is derived from an EMBL/GenBank/DDBJ whole genome shotgun (WGS) entry which is preliminary data.</text>
</comment>
<dbReference type="EC" id="1.7.3.3" evidence="5 7"/>
<comment type="pathway">
    <text evidence="1 5">Purine metabolism; urate degradation; (S)-allantoin from urate: step 1/3.</text>
</comment>
<feature type="binding site" evidence="6">
    <location>
        <position position="51"/>
    </location>
    <ligand>
        <name>5-hydroxyisourate</name>
        <dbReference type="ChEBI" id="CHEBI:18072"/>
    </ligand>
</feature>
<evidence type="ECO:0000256" key="3">
    <source>
        <dbReference type="ARBA" id="ARBA00022631"/>
    </source>
</evidence>
<evidence type="ECO:0000256" key="7">
    <source>
        <dbReference type="RuleBase" id="RU004455"/>
    </source>
</evidence>
<protein>
    <recommendedName>
        <fullName evidence="5 7">Uricase</fullName>
        <ecNumber evidence="5 7">1.7.3.3</ecNumber>
    </recommendedName>
    <alternativeName>
        <fullName evidence="5">Urate oxidase</fullName>
    </alternativeName>
</protein>
<feature type="binding site" evidence="6">
    <location>
        <position position="146"/>
    </location>
    <ligand>
        <name>5-hydroxyisourate</name>
        <dbReference type="ChEBI" id="CHEBI:18072"/>
    </ligand>
</feature>
<dbReference type="PRINTS" id="PR00093">
    <property type="entry name" value="URICASE"/>
</dbReference>
<feature type="binding site" evidence="6">
    <location>
        <position position="230"/>
    </location>
    <ligand>
        <name>5-hydroxyisourate</name>
        <dbReference type="ChEBI" id="CHEBI:18072"/>
    </ligand>
</feature>
<evidence type="ECO:0000256" key="4">
    <source>
        <dbReference type="ARBA" id="ARBA00023002"/>
    </source>
</evidence>
<feature type="binding site" evidence="6">
    <location>
        <position position="163"/>
    </location>
    <ligand>
        <name>urate</name>
        <dbReference type="ChEBI" id="CHEBI:17775"/>
    </ligand>
</feature>
<feature type="binding site" evidence="6">
    <location>
        <position position="204"/>
    </location>
    <ligand>
        <name>5-hydroxyisourate</name>
        <dbReference type="ChEBI" id="CHEBI:18072"/>
    </ligand>
</feature>
<dbReference type="SUPFAM" id="SSF55620">
    <property type="entry name" value="Tetrahydrobiopterin biosynthesis enzymes-like"/>
    <property type="match status" value="2"/>
</dbReference>
<dbReference type="PANTHER" id="PTHR42874:SF1">
    <property type="entry name" value="URICASE"/>
    <property type="match status" value="1"/>
</dbReference>
<gene>
    <name evidence="8" type="primary">pucL</name>
    <name evidence="8" type="ORF">E6H00_13970</name>
</gene>
<evidence type="ECO:0000256" key="6">
    <source>
        <dbReference type="PIRSR" id="PIRSR000241-2"/>
    </source>
</evidence>
<keyword evidence="4 5" id="KW-0560">Oxidoreductase</keyword>
<dbReference type="AlphaFoldDB" id="A0A537JWZ4"/>
<dbReference type="Proteomes" id="UP000318509">
    <property type="component" value="Unassembled WGS sequence"/>
</dbReference>
<feature type="binding site" evidence="6">
    <location>
        <position position="51"/>
    </location>
    <ligand>
        <name>urate</name>
        <dbReference type="ChEBI" id="CHEBI:17775"/>
    </ligand>
</feature>
<feature type="binding site" evidence="6">
    <location>
        <position position="50"/>
    </location>
    <ligand>
        <name>urate</name>
        <dbReference type="ChEBI" id="CHEBI:17775"/>
    </ligand>
</feature>
<dbReference type="GO" id="GO:0004846">
    <property type="term" value="F:urate oxidase activity"/>
    <property type="evidence" value="ECO:0007669"/>
    <property type="project" value="UniProtKB-EC"/>
</dbReference>
<dbReference type="EMBL" id="VBAK01000146">
    <property type="protein sequence ID" value="TMI88063.1"/>
    <property type="molecule type" value="Genomic_DNA"/>
</dbReference>
<keyword evidence="3 5" id="KW-0659">Purine metabolism</keyword>
<comment type="catalytic activity">
    <reaction evidence="5 7">
        <text>urate + O2 + H2O = 5-hydroxyisourate + H2O2</text>
        <dbReference type="Rhea" id="RHEA:21368"/>
        <dbReference type="ChEBI" id="CHEBI:15377"/>
        <dbReference type="ChEBI" id="CHEBI:15379"/>
        <dbReference type="ChEBI" id="CHEBI:16240"/>
        <dbReference type="ChEBI" id="CHEBI:17775"/>
        <dbReference type="ChEBI" id="CHEBI:18072"/>
        <dbReference type="EC" id="1.7.3.3"/>
    </reaction>
</comment>
<evidence type="ECO:0000256" key="5">
    <source>
        <dbReference type="PIRNR" id="PIRNR000241"/>
    </source>
</evidence>
<proteinExistence type="inferred from homology"/>
<comment type="function">
    <text evidence="5 7">Catalyzes the oxidation of uric acid to 5-hydroxyisourate, which is further processed to form (S)-allantoin.</text>
</comment>
<dbReference type="UniPathway" id="UPA00394">
    <property type="reaction ID" value="UER00650"/>
</dbReference>
<feature type="binding site" evidence="6">
    <location>
        <position position="146"/>
    </location>
    <ligand>
        <name>urate</name>
        <dbReference type="ChEBI" id="CHEBI:17775"/>
    </ligand>
</feature>
<evidence type="ECO:0000313" key="9">
    <source>
        <dbReference type="Proteomes" id="UP000318509"/>
    </source>
</evidence>
<evidence type="ECO:0000313" key="8">
    <source>
        <dbReference type="EMBL" id="TMI88063.1"/>
    </source>
</evidence>
<feature type="binding site" evidence="6">
    <location>
        <position position="50"/>
    </location>
    <ligand>
        <name>O2</name>
        <dbReference type="ChEBI" id="CHEBI:15379"/>
    </ligand>
</feature>
<feature type="binding site" evidence="6">
    <location>
        <position position="230"/>
    </location>
    <ligand>
        <name>urate</name>
        <dbReference type="ChEBI" id="CHEBI:17775"/>
    </ligand>
</feature>
<dbReference type="GO" id="GO:0006145">
    <property type="term" value="P:purine nucleobase catabolic process"/>
    <property type="evidence" value="ECO:0007669"/>
    <property type="project" value="TreeGrafter"/>
</dbReference>
<dbReference type="PANTHER" id="PTHR42874">
    <property type="entry name" value="URICASE"/>
    <property type="match status" value="1"/>
</dbReference>
<dbReference type="NCBIfam" id="TIGR03383">
    <property type="entry name" value="urate_oxi"/>
    <property type="match status" value="1"/>
</dbReference>
<dbReference type="InterPro" id="IPR002042">
    <property type="entry name" value="Uricase"/>
</dbReference>